<evidence type="ECO:0000313" key="1">
    <source>
        <dbReference type="EMBL" id="OSD02306.1"/>
    </source>
</evidence>
<reference evidence="1 2" key="1">
    <citation type="journal article" date="2015" name="Biotechnol. Biofuels">
        <title>Enhanced degradation of softwood versus hardwood by the white-rot fungus Pycnoporus coccineus.</title>
        <authorList>
            <person name="Couturier M."/>
            <person name="Navarro D."/>
            <person name="Chevret D."/>
            <person name="Henrissat B."/>
            <person name="Piumi F."/>
            <person name="Ruiz-Duenas F.J."/>
            <person name="Martinez A.T."/>
            <person name="Grigoriev I.V."/>
            <person name="Riley R."/>
            <person name="Lipzen A."/>
            <person name="Berrin J.G."/>
            <person name="Master E.R."/>
            <person name="Rosso M.N."/>
        </authorList>
    </citation>
    <scope>NUCLEOTIDE SEQUENCE [LARGE SCALE GENOMIC DNA]</scope>
    <source>
        <strain evidence="1 2">BRFM310</strain>
    </source>
</reference>
<organism evidence="1 2">
    <name type="scientific">Trametes coccinea (strain BRFM310)</name>
    <name type="common">Pycnoporus coccineus</name>
    <dbReference type="NCBI Taxonomy" id="1353009"/>
    <lineage>
        <taxon>Eukaryota</taxon>
        <taxon>Fungi</taxon>
        <taxon>Dikarya</taxon>
        <taxon>Basidiomycota</taxon>
        <taxon>Agaricomycotina</taxon>
        <taxon>Agaricomycetes</taxon>
        <taxon>Polyporales</taxon>
        <taxon>Polyporaceae</taxon>
        <taxon>Trametes</taxon>
    </lineage>
</organism>
<dbReference type="SUPFAM" id="SSF52047">
    <property type="entry name" value="RNI-like"/>
    <property type="match status" value="1"/>
</dbReference>
<evidence type="ECO:0000313" key="2">
    <source>
        <dbReference type="Proteomes" id="UP000193067"/>
    </source>
</evidence>
<proteinExistence type="predicted"/>
<protein>
    <recommendedName>
        <fullName evidence="3">F-box domain-containing protein</fullName>
    </recommendedName>
</protein>
<gene>
    <name evidence="1" type="ORF">PYCCODRAFT_427404</name>
</gene>
<sequence>MGEVTLLRFILQQSAASLMHLRLPLGLAPLSVISSLYWPELRRLHLKDEAAVGRSAPPVILLVSHMPQLRSLTFLLALLRHSQCVILEPPPFACEAFPCPELEELTVAHPDPTDAFYSHLPPALRRLTLQCWPRHCLYRGQNSGRALNQLGWRSPILSSSELLFLLEKTRLPKLELFDVEYVTYTQEETLLHRLPVLFPGLKMLTIYRYRGADTDEVPVMWFARQFSSYDRLRMLRVRFDFPQPTDPRDGQFQLLQCAAMEVARHIGSPAIRYVCALQREGLKNIWLPWRVEQDSHGAVRWTLDTTLTAFRGVSLAFSMSDDDGPYLWINPDHFAFA</sequence>
<dbReference type="EMBL" id="KZ084106">
    <property type="protein sequence ID" value="OSD02306.1"/>
    <property type="molecule type" value="Genomic_DNA"/>
</dbReference>
<keyword evidence="2" id="KW-1185">Reference proteome</keyword>
<accession>A0A1Y2IMG9</accession>
<dbReference type="Proteomes" id="UP000193067">
    <property type="component" value="Unassembled WGS sequence"/>
</dbReference>
<name>A0A1Y2IMG9_TRAC3</name>
<evidence type="ECO:0008006" key="3">
    <source>
        <dbReference type="Google" id="ProtNLM"/>
    </source>
</evidence>
<dbReference type="OrthoDB" id="2740834at2759"/>
<dbReference type="AlphaFoldDB" id="A0A1Y2IMG9"/>